<protein>
    <submittedName>
        <fullName evidence="5">Uncharacterized protein</fullName>
    </submittedName>
</protein>
<proteinExistence type="inferred from homology"/>
<dbReference type="PRINTS" id="PR00039">
    <property type="entry name" value="HTHLYSR"/>
</dbReference>
<dbReference type="InterPro" id="IPR000847">
    <property type="entry name" value="LysR_HTH_N"/>
</dbReference>
<evidence type="ECO:0000313" key="6">
    <source>
        <dbReference type="Proteomes" id="UP000075304"/>
    </source>
</evidence>
<keyword evidence="2" id="KW-0805">Transcription regulation</keyword>
<name>A0A150JQD0_HEYCO</name>
<keyword evidence="4" id="KW-0804">Transcription</keyword>
<dbReference type="InterPro" id="IPR005119">
    <property type="entry name" value="LysR_subst-bd"/>
</dbReference>
<dbReference type="Pfam" id="PF00126">
    <property type="entry name" value="HTH_1"/>
    <property type="match status" value="1"/>
</dbReference>
<dbReference type="AlphaFoldDB" id="A0A150JQD0"/>
<evidence type="ECO:0000256" key="1">
    <source>
        <dbReference type="ARBA" id="ARBA00009437"/>
    </source>
</evidence>
<evidence type="ECO:0000256" key="4">
    <source>
        <dbReference type="ARBA" id="ARBA00023163"/>
    </source>
</evidence>
<dbReference type="GeneID" id="29814439"/>
<dbReference type="SUPFAM" id="SSF53850">
    <property type="entry name" value="Periplasmic binding protein-like II"/>
    <property type="match status" value="1"/>
</dbReference>
<dbReference type="InterPro" id="IPR036390">
    <property type="entry name" value="WH_DNA-bd_sf"/>
</dbReference>
<accession>A0A150JQD0</accession>
<dbReference type="PANTHER" id="PTHR30126">
    <property type="entry name" value="HTH-TYPE TRANSCRIPTIONAL REGULATOR"/>
    <property type="match status" value="1"/>
</dbReference>
<evidence type="ECO:0000256" key="3">
    <source>
        <dbReference type="ARBA" id="ARBA00023125"/>
    </source>
</evidence>
<comment type="caution">
    <text evidence="5">The sequence shown here is derived from an EMBL/GenBank/DDBJ whole genome shotgun (WGS) entry which is preliminary data.</text>
</comment>
<dbReference type="GO" id="GO:0003700">
    <property type="term" value="F:DNA-binding transcription factor activity"/>
    <property type="evidence" value="ECO:0007669"/>
    <property type="project" value="InterPro"/>
</dbReference>
<dbReference type="RefSeq" id="WP_029143167.1">
    <property type="nucleotide sequence ID" value="NZ_CP051674.1"/>
</dbReference>
<dbReference type="PANTHER" id="PTHR30126:SF39">
    <property type="entry name" value="HTH-TYPE TRANSCRIPTIONAL REGULATOR CYSL"/>
    <property type="match status" value="1"/>
</dbReference>
<dbReference type="SUPFAM" id="SSF46785">
    <property type="entry name" value="Winged helix' DNA-binding domain"/>
    <property type="match status" value="1"/>
</dbReference>
<dbReference type="Gene3D" id="3.40.190.290">
    <property type="match status" value="1"/>
</dbReference>
<dbReference type="Gene3D" id="1.10.10.10">
    <property type="entry name" value="Winged helix-like DNA-binding domain superfamily/Winged helix DNA-binding domain"/>
    <property type="match status" value="1"/>
</dbReference>
<reference evidence="5 6" key="1">
    <citation type="submission" date="2016-01" db="EMBL/GenBank/DDBJ databases">
        <title>Genome Sequences of Twelve Sporeforming Bacillus Species Isolated from Foods.</title>
        <authorList>
            <person name="Berendsen E.M."/>
            <person name="Wells-Bennik M.H."/>
            <person name="Krawcyk A.O."/>
            <person name="De Jong A."/>
            <person name="Holsappel S."/>
            <person name="Eijlander R.T."/>
            <person name="Kuipers O.P."/>
        </authorList>
    </citation>
    <scope>NUCLEOTIDE SEQUENCE [LARGE SCALE GENOMIC DNA]</scope>
    <source>
        <strain evidence="5 6">B4099</strain>
    </source>
</reference>
<evidence type="ECO:0000313" key="5">
    <source>
        <dbReference type="EMBL" id="KYC59301.1"/>
    </source>
</evidence>
<gene>
    <name evidence="5" type="ORF">B4099_3381</name>
</gene>
<dbReference type="Proteomes" id="UP000075304">
    <property type="component" value="Unassembled WGS sequence"/>
</dbReference>
<dbReference type="CDD" id="cd08420">
    <property type="entry name" value="PBP2_CysL_like"/>
    <property type="match status" value="1"/>
</dbReference>
<organism evidence="5 6">
    <name type="scientific">Heyndrickxia coagulans</name>
    <name type="common">Weizmannia coagulans</name>
    <dbReference type="NCBI Taxonomy" id="1398"/>
    <lineage>
        <taxon>Bacteria</taxon>
        <taxon>Bacillati</taxon>
        <taxon>Bacillota</taxon>
        <taxon>Bacilli</taxon>
        <taxon>Bacillales</taxon>
        <taxon>Bacillaceae</taxon>
        <taxon>Heyndrickxia</taxon>
    </lineage>
</organism>
<sequence>MDQLLLVFVTVAEKENFTRAAEELHMTQPAVSQYIQNLEQTLGTRLLERTNKYVRLNKAGEIVYHHAKKILGLYTHMQYLVDDVMNKPSGDLRIGASYTYGEYILPHIIAHIHEKYPLIRPTITIANTKEIEELVASHQLDVGIVEGEFKHEDLYMEPFAEDFMFIIVSANHRYANQKDVKLSQLREETWIVREVGSGTREAVENLFSKFEFHPHNIMEFGSTQIIKESVEAGLGITLLSYWAIRKELSLGTLKILKLNGTPFSRKFFLITQATQFKTKATEIFLDILRKNEILSTLNSVLPK</sequence>
<dbReference type="Pfam" id="PF03466">
    <property type="entry name" value="LysR_substrate"/>
    <property type="match status" value="1"/>
</dbReference>
<keyword evidence="3" id="KW-0238">DNA-binding</keyword>
<dbReference type="EMBL" id="LQYI01000193">
    <property type="protein sequence ID" value="KYC59301.1"/>
    <property type="molecule type" value="Genomic_DNA"/>
</dbReference>
<dbReference type="GO" id="GO:0000976">
    <property type="term" value="F:transcription cis-regulatory region binding"/>
    <property type="evidence" value="ECO:0007669"/>
    <property type="project" value="TreeGrafter"/>
</dbReference>
<dbReference type="FunFam" id="1.10.10.10:FF:000001">
    <property type="entry name" value="LysR family transcriptional regulator"/>
    <property type="match status" value="1"/>
</dbReference>
<evidence type="ECO:0000256" key="2">
    <source>
        <dbReference type="ARBA" id="ARBA00023015"/>
    </source>
</evidence>
<dbReference type="PROSITE" id="PS50931">
    <property type="entry name" value="HTH_LYSR"/>
    <property type="match status" value="1"/>
</dbReference>
<dbReference type="InterPro" id="IPR036388">
    <property type="entry name" value="WH-like_DNA-bd_sf"/>
</dbReference>
<comment type="similarity">
    <text evidence="1">Belongs to the LysR transcriptional regulatory family.</text>
</comment>
<dbReference type="PATRIC" id="fig|1398.25.peg.2243"/>